<gene>
    <name evidence="2" type="ORF">ACHAXA_000742</name>
</gene>
<proteinExistence type="predicted"/>
<accession>A0ABD3RVH6</accession>
<feature type="region of interest" description="Disordered" evidence="1">
    <location>
        <begin position="269"/>
        <end position="315"/>
    </location>
</feature>
<dbReference type="EMBL" id="JALLPB020000159">
    <property type="protein sequence ID" value="KAL3816219.1"/>
    <property type="molecule type" value="Genomic_DNA"/>
</dbReference>
<evidence type="ECO:0000313" key="3">
    <source>
        <dbReference type="Proteomes" id="UP001530377"/>
    </source>
</evidence>
<dbReference type="Proteomes" id="UP001530377">
    <property type="component" value="Unassembled WGS sequence"/>
</dbReference>
<keyword evidence="3" id="KW-1185">Reference proteome</keyword>
<name>A0ABD3RVH6_9STRA</name>
<comment type="caution">
    <text evidence="2">The sequence shown here is derived from an EMBL/GenBank/DDBJ whole genome shotgun (WGS) entry which is preliminary data.</text>
</comment>
<feature type="compositionally biased region" description="Polar residues" evidence="1">
    <location>
        <begin position="272"/>
        <end position="284"/>
    </location>
</feature>
<feature type="region of interest" description="Disordered" evidence="1">
    <location>
        <begin position="207"/>
        <end position="227"/>
    </location>
</feature>
<evidence type="ECO:0000313" key="2">
    <source>
        <dbReference type="EMBL" id="KAL3816219.1"/>
    </source>
</evidence>
<protein>
    <submittedName>
        <fullName evidence="2">Uncharacterized protein</fullName>
    </submittedName>
</protein>
<organism evidence="2 3">
    <name type="scientific">Cyclostephanos tholiformis</name>
    <dbReference type="NCBI Taxonomy" id="382380"/>
    <lineage>
        <taxon>Eukaryota</taxon>
        <taxon>Sar</taxon>
        <taxon>Stramenopiles</taxon>
        <taxon>Ochrophyta</taxon>
        <taxon>Bacillariophyta</taxon>
        <taxon>Coscinodiscophyceae</taxon>
        <taxon>Thalassiosirophycidae</taxon>
        <taxon>Stephanodiscales</taxon>
        <taxon>Stephanodiscaceae</taxon>
        <taxon>Cyclostephanos</taxon>
    </lineage>
</organism>
<reference evidence="2 3" key="1">
    <citation type="submission" date="2024-10" db="EMBL/GenBank/DDBJ databases">
        <title>Updated reference genomes for cyclostephanoid diatoms.</title>
        <authorList>
            <person name="Roberts W.R."/>
            <person name="Alverson A.J."/>
        </authorList>
    </citation>
    <scope>NUCLEOTIDE SEQUENCE [LARGE SCALE GENOMIC DNA]</scope>
    <source>
        <strain evidence="2 3">AJA228-03</strain>
    </source>
</reference>
<evidence type="ECO:0000256" key="1">
    <source>
        <dbReference type="SAM" id="MobiDB-lite"/>
    </source>
</evidence>
<sequence length="359" mass="40141">MVTRQLNLWGFRRLGAKNIWYNQYFIRGSVEGLEYIQRVAVKKSDTSKIGPPKRRSTFDSSELKRGTALSIVSLGEMSTKNSLSPEEVSLADSMALFLAMSRLNTGYEIDVPSNNCSNEISEVTMPNSETKALEKYRQISEVTMPNHEAVLVQALKKYQQYTQNMALPPDRSRPVEKKQRVAVPMTPPPFPQGSLIRTAEQHHWSVVSMSPSSHPPKNDSMDPEQQQQAEVTFFQQMLPTFVFTMAGPFADDASSGNAYNASVQANAHHKSFPSSSSWPQVKANSSHRRLPSSNVERGTFLSGRQVHQPSNDDTDDNFPLLVSQILDQSQDVSFDGDLCSILGLSSNDLEREFMDPISF</sequence>
<dbReference type="AlphaFoldDB" id="A0ABD3RVH6"/>